<dbReference type="EMBL" id="KN832971">
    <property type="protein sequence ID" value="KIM91590.1"/>
    <property type="molecule type" value="Genomic_DNA"/>
</dbReference>
<proteinExistence type="predicted"/>
<evidence type="ECO:0000256" key="1">
    <source>
        <dbReference type="SAM" id="MobiDB-lite"/>
    </source>
</evidence>
<sequence>MPISSPASHNYLQILSLRSRLKFLAHLRVQKQHQAHLRHSHGRAGSPCPSAERRYATAAFQAQPNGLSHGPLNFKRTFADQAPDNHSRLSASGVKKAFRTTQIKAQQKKQASKSKASQEDPDEIAQNSYAQQGGIDKWAHMDIDVLDVEVPVRNDLPWGLNKIKYIWDNSLNTAKSTVGAYQIVSHGFAPPLYSIPDFPYHRRVQAPLPPVPNQISYKNPSHIWNSLNYSSTSPNAWLAGISGLSLDLYMQMCKAIAENDKVTLRKVTSSTQLAHALKVIDKRHQDVAYSWKFIKENSPTRIVSIRCADIGHRPRSGVNSLAIHVLSLEISLKNGTKDPRKAVSAGPVISGDKVMQRRILEYYVVHMRGWVKEPWTIKARIYDTSGFPEKLADDGDDDGRQGAGKYGDSIISGPTGIMTYFKQKLGRH</sequence>
<organism evidence="2 3">
    <name type="scientific">Piloderma croceum (strain F 1598)</name>
    <dbReference type="NCBI Taxonomy" id="765440"/>
    <lineage>
        <taxon>Eukaryota</taxon>
        <taxon>Fungi</taxon>
        <taxon>Dikarya</taxon>
        <taxon>Basidiomycota</taxon>
        <taxon>Agaricomycotina</taxon>
        <taxon>Agaricomycetes</taxon>
        <taxon>Agaricomycetidae</taxon>
        <taxon>Atheliales</taxon>
        <taxon>Atheliaceae</taxon>
        <taxon>Piloderma</taxon>
    </lineage>
</organism>
<dbReference type="Proteomes" id="UP000054166">
    <property type="component" value="Unassembled WGS sequence"/>
</dbReference>
<dbReference type="AlphaFoldDB" id="A0A0C3G5S7"/>
<feature type="region of interest" description="Disordered" evidence="1">
    <location>
        <begin position="83"/>
        <end position="124"/>
    </location>
</feature>
<reference evidence="2 3" key="1">
    <citation type="submission" date="2014-04" db="EMBL/GenBank/DDBJ databases">
        <authorList>
            <consortium name="DOE Joint Genome Institute"/>
            <person name="Kuo A."/>
            <person name="Tarkka M."/>
            <person name="Buscot F."/>
            <person name="Kohler A."/>
            <person name="Nagy L.G."/>
            <person name="Floudas D."/>
            <person name="Copeland A."/>
            <person name="Barry K.W."/>
            <person name="Cichocki N."/>
            <person name="Veneault-Fourrey C."/>
            <person name="LaButti K."/>
            <person name="Lindquist E.A."/>
            <person name="Lipzen A."/>
            <person name="Lundell T."/>
            <person name="Morin E."/>
            <person name="Murat C."/>
            <person name="Sun H."/>
            <person name="Tunlid A."/>
            <person name="Henrissat B."/>
            <person name="Grigoriev I.V."/>
            <person name="Hibbett D.S."/>
            <person name="Martin F."/>
            <person name="Nordberg H.P."/>
            <person name="Cantor M.N."/>
            <person name="Hua S.X."/>
        </authorList>
    </citation>
    <scope>NUCLEOTIDE SEQUENCE [LARGE SCALE GENOMIC DNA]</scope>
    <source>
        <strain evidence="2 3">F 1598</strain>
    </source>
</reference>
<dbReference type="InParanoid" id="A0A0C3G5S7"/>
<name>A0A0C3G5S7_PILCF</name>
<evidence type="ECO:0000313" key="3">
    <source>
        <dbReference type="Proteomes" id="UP000054166"/>
    </source>
</evidence>
<accession>A0A0C3G5S7</accession>
<keyword evidence="3" id="KW-1185">Reference proteome</keyword>
<dbReference type="OrthoDB" id="19619at2759"/>
<dbReference type="STRING" id="765440.A0A0C3G5S7"/>
<dbReference type="HOGENOM" id="CLU_641095_0_0_1"/>
<protein>
    <submittedName>
        <fullName evidence="2">Uncharacterized protein</fullName>
    </submittedName>
</protein>
<reference evidence="3" key="2">
    <citation type="submission" date="2015-01" db="EMBL/GenBank/DDBJ databases">
        <title>Evolutionary Origins and Diversification of the Mycorrhizal Mutualists.</title>
        <authorList>
            <consortium name="DOE Joint Genome Institute"/>
            <consortium name="Mycorrhizal Genomics Consortium"/>
            <person name="Kohler A."/>
            <person name="Kuo A."/>
            <person name="Nagy L.G."/>
            <person name="Floudas D."/>
            <person name="Copeland A."/>
            <person name="Barry K.W."/>
            <person name="Cichocki N."/>
            <person name="Veneault-Fourrey C."/>
            <person name="LaButti K."/>
            <person name="Lindquist E.A."/>
            <person name="Lipzen A."/>
            <person name="Lundell T."/>
            <person name="Morin E."/>
            <person name="Murat C."/>
            <person name="Riley R."/>
            <person name="Ohm R."/>
            <person name="Sun H."/>
            <person name="Tunlid A."/>
            <person name="Henrissat B."/>
            <person name="Grigoriev I.V."/>
            <person name="Hibbett D.S."/>
            <person name="Martin F."/>
        </authorList>
    </citation>
    <scope>NUCLEOTIDE SEQUENCE [LARGE SCALE GENOMIC DNA]</scope>
    <source>
        <strain evidence="3">F 1598</strain>
    </source>
</reference>
<evidence type="ECO:0000313" key="2">
    <source>
        <dbReference type="EMBL" id="KIM91590.1"/>
    </source>
</evidence>
<dbReference type="Gene3D" id="3.10.450.240">
    <property type="match status" value="1"/>
</dbReference>
<gene>
    <name evidence="2" type="ORF">PILCRDRAFT_133833</name>
</gene>